<dbReference type="InterPro" id="IPR014710">
    <property type="entry name" value="RmlC-like_jellyroll"/>
</dbReference>
<evidence type="ECO:0000256" key="2">
    <source>
        <dbReference type="ARBA" id="ARBA00023125"/>
    </source>
</evidence>
<organism evidence="5 6">
    <name type="scientific">Pontibacter burrus</name>
    <dbReference type="NCBI Taxonomy" id="2704466"/>
    <lineage>
        <taxon>Bacteria</taxon>
        <taxon>Pseudomonadati</taxon>
        <taxon>Bacteroidota</taxon>
        <taxon>Cytophagia</taxon>
        <taxon>Cytophagales</taxon>
        <taxon>Hymenobacteraceae</taxon>
        <taxon>Pontibacter</taxon>
    </lineage>
</organism>
<keyword evidence="6" id="KW-1185">Reference proteome</keyword>
<dbReference type="Pfam" id="PF12833">
    <property type="entry name" value="HTH_18"/>
    <property type="match status" value="1"/>
</dbReference>
<dbReference type="InterPro" id="IPR020449">
    <property type="entry name" value="Tscrpt_reg_AraC-type_HTH"/>
</dbReference>
<dbReference type="GO" id="GO:0003700">
    <property type="term" value="F:DNA-binding transcription factor activity"/>
    <property type="evidence" value="ECO:0007669"/>
    <property type="project" value="InterPro"/>
</dbReference>
<dbReference type="InterPro" id="IPR037923">
    <property type="entry name" value="HTH-like"/>
</dbReference>
<gene>
    <name evidence="5" type="ORF">GXP69_04925</name>
</gene>
<evidence type="ECO:0000256" key="3">
    <source>
        <dbReference type="ARBA" id="ARBA00023163"/>
    </source>
</evidence>
<proteinExistence type="predicted"/>
<name>A0A6B3LU78_9BACT</name>
<dbReference type="InterPro" id="IPR003313">
    <property type="entry name" value="AraC-bd"/>
</dbReference>
<evidence type="ECO:0000259" key="4">
    <source>
        <dbReference type="PROSITE" id="PS01124"/>
    </source>
</evidence>
<dbReference type="InterPro" id="IPR009057">
    <property type="entry name" value="Homeodomain-like_sf"/>
</dbReference>
<feature type="domain" description="HTH araC/xylS-type" evidence="4">
    <location>
        <begin position="180"/>
        <end position="278"/>
    </location>
</feature>
<dbReference type="SMART" id="SM00342">
    <property type="entry name" value="HTH_ARAC"/>
    <property type="match status" value="1"/>
</dbReference>
<evidence type="ECO:0000313" key="5">
    <source>
        <dbReference type="EMBL" id="NEM97031.1"/>
    </source>
</evidence>
<evidence type="ECO:0000313" key="6">
    <source>
        <dbReference type="Proteomes" id="UP000474777"/>
    </source>
</evidence>
<keyword evidence="2" id="KW-0238">DNA-binding</keyword>
<dbReference type="PROSITE" id="PS01124">
    <property type="entry name" value="HTH_ARAC_FAMILY_2"/>
    <property type="match status" value="1"/>
</dbReference>
<dbReference type="PANTHER" id="PTHR43280">
    <property type="entry name" value="ARAC-FAMILY TRANSCRIPTIONAL REGULATOR"/>
    <property type="match status" value="1"/>
</dbReference>
<dbReference type="GO" id="GO:0043565">
    <property type="term" value="F:sequence-specific DNA binding"/>
    <property type="evidence" value="ECO:0007669"/>
    <property type="project" value="InterPro"/>
</dbReference>
<keyword evidence="3" id="KW-0804">Transcription</keyword>
<dbReference type="SUPFAM" id="SSF51215">
    <property type="entry name" value="Regulatory protein AraC"/>
    <property type="match status" value="1"/>
</dbReference>
<dbReference type="InterPro" id="IPR018060">
    <property type="entry name" value="HTH_AraC"/>
</dbReference>
<keyword evidence="1" id="KW-0805">Transcription regulation</keyword>
<reference evidence="5 6" key="1">
    <citation type="submission" date="2020-02" db="EMBL/GenBank/DDBJ databases">
        <authorList>
            <person name="Kim M.K."/>
        </authorList>
    </citation>
    <scope>NUCLEOTIDE SEQUENCE [LARGE SCALE GENOMIC DNA]</scope>
    <source>
        <strain evidence="5 6">BT327</strain>
    </source>
</reference>
<sequence length="282" mass="32857">MQPERTKPRAPELPEADFQIWHREVPATEEPQDRRAHRHAFQEIIFIEQGSARHTIDTEHDELQGPFVALIAQGKVHRFIPKPWTKLYVLRFTNEFLPRPVEGLFSQVVDFTSLAVYTPELHYKIKSLFDLMHQEYQLAEPNKVYIRHLLSALLSVLREEQQKRTSGDTTAGDTNYSTFSKFLALLDTEFTRHRSVEYYADQLNITTKKLGELSKAITGDTPSRIIEKRVILAAKRFLIYTTDSVQEIAYTLGYTDHSHFTRAFRRMEGITPTTFRAQYRLA</sequence>
<protein>
    <submittedName>
        <fullName evidence="5">Helix-turn-helix domain-containing protein</fullName>
    </submittedName>
</protein>
<dbReference type="EMBL" id="JAAGWD010000002">
    <property type="protein sequence ID" value="NEM97031.1"/>
    <property type="molecule type" value="Genomic_DNA"/>
</dbReference>
<dbReference type="Proteomes" id="UP000474777">
    <property type="component" value="Unassembled WGS sequence"/>
</dbReference>
<dbReference type="AlphaFoldDB" id="A0A6B3LU78"/>
<evidence type="ECO:0000256" key="1">
    <source>
        <dbReference type="ARBA" id="ARBA00023015"/>
    </source>
</evidence>
<dbReference type="Gene3D" id="1.10.10.60">
    <property type="entry name" value="Homeodomain-like"/>
    <property type="match status" value="1"/>
</dbReference>
<dbReference type="Gene3D" id="2.60.120.10">
    <property type="entry name" value="Jelly Rolls"/>
    <property type="match status" value="1"/>
</dbReference>
<accession>A0A6B3LU78</accession>
<comment type="caution">
    <text evidence="5">The sequence shown here is derived from an EMBL/GenBank/DDBJ whole genome shotgun (WGS) entry which is preliminary data.</text>
</comment>
<dbReference type="PANTHER" id="PTHR43280:SF32">
    <property type="entry name" value="TRANSCRIPTIONAL REGULATORY PROTEIN"/>
    <property type="match status" value="1"/>
</dbReference>
<dbReference type="RefSeq" id="WP_163913050.1">
    <property type="nucleotide sequence ID" value="NZ_JAAGWD010000002.1"/>
</dbReference>
<dbReference type="Pfam" id="PF02311">
    <property type="entry name" value="AraC_binding"/>
    <property type="match status" value="1"/>
</dbReference>
<dbReference type="SUPFAM" id="SSF46689">
    <property type="entry name" value="Homeodomain-like"/>
    <property type="match status" value="1"/>
</dbReference>
<dbReference type="PRINTS" id="PR00032">
    <property type="entry name" value="HTHARAC"/>
</dbReference>